<evidence type="ECO:0000256" key="6">
    <source>
        <dbReference type="SAM" id="MobiDB-lite"/>
    </source>
</evidence>
<evidence type="ECO:0000256" key="1">
    <source>
        <dbReference type="ARBA" id="ARBA00001961"/>
    </source>
</evidence>
<keyword evidence="2" id="KW-0479">Metal-binding</keyword>
<dbReference type="GO" id="GO:0005506">
    <property type="term" value="F:iron ion binding"/>
    <property type="evidence" value="ECO:0007669"/>
    <property type="project" value="InterPro"/>
</dbReference>
<dbReference type="InterPro" id="IPR044862">
    <property type="entry name" value="Pro_4_hyd_alph_FE2OG_OXY"/>
</dbReference>
<evidence type="ECO:0000256" key="3">
    <source>
        <dbReference type="ARBA" id="ARBA00022964"/>
    </source>
</evidence>
<comment type="caution">
    <text evidence="8">The sequence shown here is derived from an EMBL/GenBank/DDBJ whole genome shotgun (WGS) entry which is preliminary data.</text>
</comment>
<evidence type="ECO:0000259" key="7">
    <source>
        <dbReference type="SMART" id="SM00702"/>
    </source>
</evidence>
<dbReference type="SMART" id="SM00702">
    <property type="entry name" value="P4Hc"/>
    <property type="match status" value="1"/>
</dbReference>
<name>A0AAD9H9M2_9PEZI</name>
<dbReference type="PANTHER" id="PTHR10869:SF242">
    <property type="entry name" value="PROLYL 4-HYDROXYLASE ALPHA SUBUNIT DOMAIN-CONTAINING PROTEIN"/>
    <property type="match status" value="1"/>
</dbReference>
<accession>A0AAD9H9M2</accession>
<feature type="region of interest" description="Disordered" evidence="6">
    <location>
        <begin position="1"/>
        <end position="21"/>
    </location>
</feature>
<evidence type="ECO:0000256" key="5">
    <source>
        <dbReference type="ARBA" id="ARBA00023004"/>
    </source>
</evidence>
<keyword evidence="5" id="KW-0408">Iron</keyword>
<evidence type="ECO:0000313" key="9">
    <source>
        <dbReference type="Proteomes" id="UP001232148"/>
    </source>
</evidence>
<dbReference type="InterPro" id="IPR006620">
    <property type="entry name" value="Pro_4_hyd_alph"/>
</dbReference>
<sequence length="192" mass="21257">MSYREGKYYPSTVSGSDGRRVDLSARRSSTAVLPQNDSIVESVVSRAARFQGFLPTSNFESIQATSYVAGGEFTPHYDIVPPEPAKFRTNESQSSDGTSRATTIFAILDESCGSKCGTEFPRIQINWTNEDSRWCDYVDCESKTLSIKSKPGNAIFWRNRRDDNSIHPDSLHAGLPLHKGTKLGINIWAKAA</sequence>
<evidence type="ECO:0000256" key="2">
    <source>
        <dbReference type="ARBA" id="ARBA00022723"/>
    </source>
</evidence>
<dbReference type="GO" id="GO:0005783">
    <property type="term" value="C:endoplasmic reticulum"/>
    <property type="evidence" value="ECO:0007669"/>
    <property type="project" value="TreeGrafter"/>
</dbReference>
<gene>
    <name evidence="8" type="ORF">LX32DRAFT_599731</name>
</gene>
<keyword evidence="4" id="KW-0560">Oxidoreductase</keyword>
<evidence type="ECO:0000256" key="4">
    <source>
        <dbReference type="ARBA" id="ARBA00023002"/>
    </source>
</evidence>
<organism evidence="8 9">
    <name type="scientific">Colletotrichum zoysiae</name>
    <dbReference type="NCBI Taxonomy" id="1216348"/>
    <lineage>
        <taxon>Eukaryota</taxon>
        <taxon>Fungi</taxon>
        <taxon>Dikarya</taxon>
        <taxon>Ascomycota</taxon>
        <taxon>Pezizomycotina</taxon>
        <taxon>Sordariomycetes</taxon>
        <taxon>Hypocreomycetidae</taxon>
        <taxon>Glomerellales</taxon>
        <taxon>Glomerellaceae</taxon>
        <taxon>Colletotrichum</taxon>
        <taxon>Colletotrichum graminicola species complex</taxon>
    </lineage>
</organism>
<keyword evidence="9" id="KW-1185">Reference proteome</keyword>
<dbReference type="InterPro" id="IPR045054">
    <property type="entry name" value="P4HA-like"/>
</dbReference>
<proteinExistence type="predicted"/>
<feature type="domain" description="Prolyl 4-hydroxylase alpha subunit" evidence="7">
    <location>
        <begin position="5"/>
        <end position="190"/>
    </location>
</feature>
<keyword evidence="3" id="KW-0223">Dioxygenase</keyword>
<dbReference type="AlphaFoldDB" id="A0AAD9H9M2"/>
<dbReference type="GO" id="GO:0031418">
    <property type="term" value="F:L-ascorbic acid binding"/>
    <property type="evidence" value="ECO:0007669"/>
    <property type="project" value="InterPro"/>
</dbReference>
<comment type="cofactor">
    <cofactor evidence="1">
        <name>L-ascorbate</name>
        <dbReference type="ChEBI" id="CHEBI:38290"/>
    </cofactor>
</comment>
<protein>
    <recommendedName>
        <fullName evidence="7">Prolyl 4-hydroxylase alpha subunit domain-containing protein</fullName>
    </recommendedName>
</protein>
<dbReference type="PANTHER" id="PTHR10869">
    <property type="entry name" value="PROLYL 4-HYDROXYLASE ALPHA SUBUNIT"/>
    <property type="match status" value="1"/>
</dbReference>
<reference evidence="8" key="1">
    <citation type="submission" date="2021-06" db="EMBL/GenBank/DDBJ databases">
        <title>Comparative genomics, transcriptomics and evolutionary studies reveal genomic signatures of adaptation to plant cell wall in hemibiotrophic fungi.</title>
        <authorList>
            <consortium name="DOE Joint Genome Institute"/>
            <person name="Baroncelli R."/>
            <person name="Diaz J.F."/>
            <person name="Benocci T."/>
            <person name="Peng M."/>
            <person name="Battaglia E."/>
            <person name="Haridas S."/>
            <person name="Andreopoulos W."/>
            <person name="Labutti K."/>
            <person name="Pangilinan J."/>
            <person name="Floch G.L."/>
            <person name="Makela M.R."/>
            <person name="Henrissat B."/>
            <person name="Grigoriev I.V."/>
            <person name="Crouch J.A."/>
            <person name="De Vries R.P."/>
            <person name="Sukno S.A."/>
            <person name="Thon M.R."/>
        </authorList>
    </citation>
    <scope>NUCLEOTIDE SEQUENCE</scope>
    <source>
        <strain evidence="8">MAFF235873</strain>
    </source>
</reference>
<evidence type="ECO:0000313" key="8">
    <source>
        <dbReference type="EMBL" id="KAK2023944.1"/>
    </source>
</evidence>
<dbReference type="EMBL" id="MU842981">
    <property type="protein sequence ID" value="KAK2023944.1"/>
    <property type="molecule type" value="Genomic_DNA"/>
</dbReference>
<dbReference type="Proteomes" id="UP001232148">
    <property type="component" value="Unassembled WGS sequence"/>
</dbReference>
<dbReference type="Gene3D" id="2.60.120.620">
    <property type="entry name" value="q2cbj1_9rhob like domain"/>
    <property type="match status" value="1"/>
</dbReference>
<dbReference type="Pfam" id="PF13640">
    <property type="entry name" value="2OG-FeII_Oxy_3"/>
    <property type="match status" value="1"/>
</dbReference>
<dbReference type="GO" id="GO:0004656">
    <property type="term" value="F:procollagen-proline 4-dioxygenase activity"/>
    <property type="evidence" value="ECO:0007669"/>
    <property type="project" value="TreeGrafter"/>
</dbReference>